<keyword evidence="5" id="KW-1185">Reference proteome</keyword>
<dbReference type="Gene3D" id="3.40.220.10">
    <property type="entry name" value="Leucine Aminopeptidase, subunit E, domain 1"/>
    <property type="match status" value="1"/>
</dbReference>
<dbReference type="InterPro" id="IPR043472">
    <property type="entry name" value="Macro_dom-like"/>
</dbReference>
<proteinExistence type="predicted"/>
<dbReference type="SUPFAM" id="SSF52949">
    <property type="entry name" value="Macro domain-like"/>
    <property type="match status" value="1"/>
</dbReference>
<evidence type="ECO:0000256" key="1">
    <source>
        <dbReference type="PROSITE-ProRule" id="PRU00047"/>
    </source>
</evidence>
<dbReference type="PROSITE" id="PS50158">
    <property type="entry name" value="ZF_CCHC"/>
    <property type="match status" value="1"/>
</dbReference>
<dbReference type="GO" id="GO:0140291">
    <property type="term" value="P:peptidyl-glutamate ADP-deribosylation"/>
    <property type="evidence" value="ECO:0007669"/>
    <property type="project" value="TreeGrafter"/>
</dbReference>
<dbReference type="Gene3D" id="4.10.60.10">
    <property type="entry name" value="Zinc finger, CCHC-type"/>
    <property type="match status" value="1"/>
</dbReference>
<dbReference type="EMBL" id="VUJU01007082">
    <property type="protein sequence ID" value="KAF0746774.1"/>
    <property type="molecule type" value="Genomic_DNA"/>
</dbReference>
<dbReference type="InterPro" id="IPR001878">
    <property type="entry name" value="Znf_CCHC"/>
</dbReference>
<reference evidence="4 5" key="1">
    <citation type="submission" date="2019-08" db="EMBL/GenBank/DDBJ databases">
        <title>Whole genome of Aphis craccivora.</title>
        <authorList>
            <person name="Voronova N.V."/>
            <person name="Shulinski R.S."/>
            <person name="Bandarenka Y.V."/>
            <person name="Zhorov D.G."/>
            <person name="Warner D."/>
        </authorList>
    </citation>
    <scope>NUCLEOTIDE SEQUENCE [LARGE SCALE GENOMIC DNA]</scope>
    <source>
        <strain evidence="4">180601</strain>
        <tissue evidence="4">Whole Body</tissue>
    </source>
</reference>
<keyword evidence="1" id="KW-0862">Zinc</keyword>
<organism evidence="4 5">
    <name type="scientific">Aphis craccivora</name>
    <name type="common">Cowpea aphid</name>
    <dbReference type="NCBI Taxonomy" id="307492"/>
    <lineage>
        <taxon>Eukaryota</taxon>
        <taxon>Metazoa</taxon>
        <taxon>Ecdysozoa</taxon>
        <taxon>Arthropoda</taxon>
        <taxon>Hexapoda</taxon>
        <taxon>Insecta</taxon>
        <taxon>Pterygota</taxon>
        <taxon>Neoptera</taxon>
        <taxon>Paraneoptera</taxon>
        <taxon>Hemiptera</taxon>
        <taxon>Sternorrhyncha</taxon>
        <taxon>Aphidomorpha</taxon>
        <taxon>Aphidoidea</taxon>
        <taxon>Aphididae</taxon>
        <taxon>Aphidini</taxon>
        <taxon>Aphis</taxon>
        <taxon>Aphis</taxon>
    </lineage>
</organism>
<comment type="caution">
    <text evidence="4">The sequence shown here is derived from an EMBL/GenBank/DDBJ whole genome shotgun (WGS) entry which is preliminary data.</text>
</comment>
<keyword evidence="1" id="KW-0863">Zinc-finger</keyword>
<name>A0A6G0Y0J7_APHCR</name>
<dbReference type="PANTHER" id="PTHR12521:SF0">
    <property type="entry name" value="ADP-RIBOSE GLYCOHYDROLASE OARD1"/>
    <property type="match status" value="1"/>
</dbReference>
<keyword evidence="1" id="KW-0479">Metal-binding</keyword>
<dbReference type="SMART" id="SM00343">
    <property type="entry name" value="ZnF_C2HC"/>
    <property type="match status" value="2"/>
</dbReference>
<evidence type="ECO:0000313" key="5">
    <source>
        <dbReference type="Proteomes" id="UP000478052"/>
    </source>
</evidence>
<dbReference type="Proteomes" id="UP000478052">
    <property type="component" value="Unassembled WGS sequence"/>
</dbReference>
<sequence length="587" mass="68274">EVGSAYRRNNLEYERGGSERIATTRAELWRCALWPSQLCLWRSCSIVVLLSNIMWNMNNNCSCNFCVSKSKCPQQQKSWLEDIVAAVVEKKIDIIKKDQNSRHRSQLKCYVCKKPGHMARQCYWRQDAAPPRLTSRSRRAPRQRVEERSPRRSPRSSRSESRETRITPPTKFKETQNASKCDVCKKPGHVASQCYWRQDAAPPRLTSRSRRALRQRVEERSPRRSPRRSRSECRETRKTPPTKPKETQNASRAVEIEEVNISLFDMPSEYSLGHCIAKDMRMSAGIAVDFKRIFGRVGELMDQRPEVGSVAYLQHQQHQYLYYLVTKVLSNSKPLYSSITATIIELKNLTIKHGVTKLALPRIGCGLDKMDWPTIKGLLQKHFKSINIKIKICNFKHNIYKESQLIKILHPSIVYVKNTINDIKKRESEKLNIILYSRTTILPVYWDQHFQSVNEKYCFKSEYYRDCQEDLEVGQCLYYNTIEACIFVIITNKNTLDHFSYQNLEKGLTKIKMLIEKDQWHPTFIIHTLRNRLFESLINQKIVSLISSKFLIRPDVAPKTIPGPGYGCIGNSGNDAVVFTLPYIWLQ</sequence>
<evidence type="ECO:0000259" key="3">
    <source>
        <dbReference type="PROSITE" id="PS50158"/>
    </source>
</evidence>
<feature type="domain" description="CCHC-type" evidence="3">
    <location>
        <begin position="108"/>
        <end position="122"/>
    </location>
</feature>
<dbReference type="AlphaFoldDB" id="A0A6G0Y0J7"/>
<accession>A0A6G0Y0J7</accession>
<feature type="region of interest" description="Disordered" evidence="2">
    <location>
        <begin position="203"/>
        <end position="252"/>
    </location>
</feature>
<feature type="non-terminal residue" evidence="4">
    <location>
        <position position="1"/>
    </location>
</feature>
<dbReference type="InterPro" id="IPR036875">
    <property type="entry name" value="Znf_CCHC_sf"/>
</dbReference>
<dbReference type="OrthoDB" id="6629458at2759"/>
<feature type="compositionally biased region" description="Basic and acidic residues" evidence="2">
    <location>
        <begin position="229"/>
        <end position="246"/>
    </location>
</feature>
<dbReference type="GO" id="GO:0003676">
    <property type="term" value="F:nucleic acid binding"/>
    <property type="evidence" value="ECO:0007669"/>
    <property type="project" value="InterPro"/>
</dbReference>
<evidence type="ECO:0000313" key="4">
    <source>
        <dbReference type="EMBL" id="KAF0746774.1"/>
    </source>
</evidence>
<dbReference type="Pfam" id="PF00098">
    <property type="entry name" value="zf-CCHC"/>
    <property type="match status" value="1"/>
</dbReference>
<feature type="region of interest" description="Disordered" evidence="2">
    <location>
        <begin position="133"/>
        <end position="181"/>
    </location>
</feature>
<dbReference type="PANTHER" id="PTHR12521">
    <property type="entry name" value="PROTEIN C6ORF130"/>
    <property type="match status" value="1"/>
</dbReference>
<dbReference type="SUPFAM" id="SSF57756">
    <property type="entry name" value="Retrovirus zinc finger-like domains"/>
    <property type="match status" value="1"/>
</dbReference>
<evidence type="ECO:0000256" key="2">
    <source>
        <dbReference type="SAM" id="MobiDB-lite"/>
    </source>
</evidence>
<dbReference type="InterPro" id="IPR050892">
    <property type="entry name" value="ADP-ribose_metab_enzymes"/>
</dbReference>
<dbReference type="GO" id="GO:0008270">
    <property type="term" value="F:zinc ion binding"/>
    <property type="evidence" value="ECO:0007669"/>
    <property type="project" value="UniProtKB-KW"/>
</dbReference>
<protein>
    <submittedName>
        <fullName evidence="4">Macro domain-containing protein</fullName>
    </submittedName>
</protein>
<dbReference type="CDD" id="cd02901">
    <property type="entry name" value="Macro_Poa1p-like"/>
    <property type="match status" value="1"/>
</dbReference>
<gene>
    <name evidence="4" type="ORF">FWK35_00019125</name>
</gene>